<feature type="domain" description="FAS1-like dehydratase" evidence="1">
    <location>
        <begin position="24"/>
        <end position="150"/>
    </location>
</feature>
<dbReference type="Proteomes" id="UP000027746">
    <property type="component" value="Unassembled WGS sequence"/>
</dbReference>
<dbReference type="PANTHER" id="PTHR43664:SF1">
    <property type="entry name" value="BETA-METHYLMALYL-COA DEHYDRATASE"/>
    <property type="match status" value="1"/>
</dbReference>
<dbReference type="AlphaFoldDB" id="A0A073IY69"/>
<evidence type="ECO:0000313" key="3">
    <source>
        <dbReference type="Proteomes" id="UP000027746"/>
    </source>
</evidence>
<organism evidence="2 3">
    <name type="scientific">Pseudosulfitobacter pseudonitzschiae</name>
    <dbReference type="NCBI Taxonomy" id="1402135"/>
    <lineage>
        <taxon>Bacteria</taxon>
        <taxon>Pseudomonadati</taxon>
        <taxon>Pseudomonadota</taxon>
        <taxon>Alphaproteobacteria</taxon>
        <taxon>Rhodobacterales</taxon>
        <taxon>Roseobacteraceae</taxon>
        <taxon>Pseudosulfitobacter</taxon>
    </lineage>
</organism>
<dbReference type="PANTHER" id="PTHR43664">
    <property type="entry name" value="MONOAMINE OXIDASE-RELATED"/>
    <property type="match status" value="1"/>
</dbReference>
<evidence type="ECO:0000259" key="1">
    <source>
        <dbReference type="Pfam" id="PF13452"/>
    </source>
</evidence>
<gene>
    <name evidence="2" type="ORF">SUH3_07005</name>
</gene>
<keyword evidence="3" id="KW-1185">Reference proteome</keyword>
<dbReference type="SUPFAM" id="SSF54637">
    <property type="entry name" value="Thioesterase/thiol ester dehydrase-isomerase"/>
    <property type="match status" value="1"/>
</dbReference>
<accession>A0A073IY69</accession>
<proteinExistence type="predicted"/>
<name>A0A073IY69_9RHOB</name>
<dbReference type="InterPro" id="IPR039569">
    <property type="entry name" value="FAS1-like_DH_region"/>
</dbReference>
<comment type="caution">
    <text evidence="2">The sequence shown here is derived from an EMBL/GenBank/DDBJ whole genome shotgun (WGS) entry which is preliminary data.</text>
</comment>
<dbReference type="EMBL" id="JAMD01000014">
    <property type="protein sequence ID" value="KEJ94406.1"/>
    <property type="molecule type" value="Genomic_DNA"/>
</dbReference>
<reference evidence="2 3" key="1">
    <citation type="submission" date="2014-01" db="EMBL/GenBank/DDBJ databases">
        <title>Sulfitobacter sp. H3 (MCCC 1A00686) Genome Sequencing.</title>
        <authorList>
            <person name="Lai Q."/>
            <person name="Hong Z."/>
        </authorList>
    </citation>
    <scope>NUCLEOTIDE SEQUENCE [LARGE SCALE GENOMIC DNA]</scope>
    <source>
        <strain evidence="2 3">H3</strain>
    </source>
</reference>
<evidence type="ECO:0000313" key="2">
    <source>
        <dbReference type="EMBL" id="KEJ94406.1"/>
    </source>
</evidence>
<dbReference type="InterPro" id="IPR052342">
    <property type="entry name" value="MCH/BMMD"/>
</dbReference>
<dbReference type="Pfam" id="PF13452">
    <property type="entry name" value="FAS1_DH_region"/>
    <property type="match status" value="1"/>
</dbReference>
<dbReference type="InterPro" id="IPR029069">
    <property type="entry name" value="HotDog_dom_sf"/>
</dbReference>
<protein>
    <submittedName>
        <fullName evidence="2">Acyl dehydratase</fullName>
    </submittedName>
</protein>
<dbReference type="Gene3D" id="3.10.129.10">
    <property type="entry name" value="Hotdog Thioesterase"/>
    <property type="match status" value="1"/>
</dbReference>
<sequence>MGLDRRKSGMETVGLGFCYEDLPVGREFRTIGRTVTETDITNFVSVTGMLEVLFINSDFREKESNIDGFAAPGALVYTFMEGLLTQSTMQHTGFAFLEMELKVLGPTFAGDTIHCEVEVIESRRSKSRPNRGLVRTRNRVFKQTGEQVLDYTPLRMIKARTADKEPGED</sequence>